<dbReference type="PANTHER" id="PTHR23290">
    <property type="entry name" value="RRNA N6-ADENOSINE-METHYLTRANSFERASE METTL5"/>
    <property type="match status" value="1"/>
</dbReference>
<dbReference type="STRING" id="698762.SAMN00808754_0943"/>
<comment type="pathway">
    <text evidence="1">Amine and polyamine biosynthesis.</text>
</comment>
<evidence type="ECO:0000313" key="3">
    <source>
        <dbReference type="EMBL" id="SMB93951.1"/>
    </source>
</evidence>
<organism evidence="3 4">
    <name type="scientific">Thermanaeromonas toyohensis ToBE</name>
    <dbReference type="NCBI Taxonomy" id="698762"/>
    <lineage>
        <taxon>Bacteria</taxon>
        <taxon>Bacillati</taxon>
        <taxon>Bacillota</taxon>
        <taxon>Clostridia</taxon>
        <taxon>Neomoorellales</taxon>
        <taxon>Neomoorellaceae</taxon>
        <taxon>Thermanaeromonas</taxon>
    </lineage>
</organism>
<dbReference type="Gene3D" id="1.10.10.10">
    <property type="entry name" value="Winged helix-like DNA-binding domain superfamily/Winged helix DNA-binding domain"/>
    <property type="match status" value="1"/>
</dbReference>
<dbReference type="InterPro" id="IPR029063">
    <property type="entry name" value="SAM-dependent_MTases_sf"/>
</dbReference>
<dbReference type="Proteomes" id="UP000192569">
    <property type="component" value="Chromosome I"/>
</dbReference>
<dbReference type="OrthoDB" id="7593728at2"/>
<comment type="catalytic activity">
    <reaction evidence="1">
        <text>2 S-adenosyl 3-(methylsulfanyl)propylamine + spermidine = N(4)-bis(aminopropyl)spermidine + 2 S-methyl-5'-thioadenosine + 2 H(+)</text>
        <dbReference type="Rhea" id="RHEA:44132"/>
        <dbReference type="ChEBI" id="CHEBI:15378"/>
        <dbReference type="ChEBI" id="CHEBI:17509"/>
        <dbReference type="ChEBI" id="CHEBI:57443"/>
        <dbReference type="ChEBI" id="CHEBI:57834"/>
        <dbReference type="ChEBI" id="CHEBI:82771"/>
        <dbReference type="EC" id="2.5.1.128"/>
    </reaction>
</comment>
<dbReference type="AlphaFoldDB" id="A0A1W1VLM4"/>
<evidence type="ECO:0000313" key="4">
    <source>
        <dbReference type="Proteomes" id="UP000192569"/>
    </source>
</evidence>
<dbReference type="RefSeq" id="WP_084664447.1">
    <property type="nucleotide sequence ID" value="NZ_LT838272.1"/>
</dbReference>
<reference evidence="3 4" key="1">
    <citation type="submission" date="2017-04" db="EMBL/GenBank/DDBJ databases">
        <authorList>
            <person name="Afonso C.L."/>
            <person name="Miller P.J."/>
            <person name="Scott M.A."/>
            <person name="Spackman E."/>
            <person name="Goraichik I."/>
            <person name="Dimitrov K.M."/>
            <person name="Suarez D.L."/>
            <person name="Swayne D.E."/>
        </authorList>
    </citation>
    <scope>NUCLEOTIDE SEQUENCE [LARGE SCALE GENOMIC DNA]</scope>
    <source>
        <strain evidence="3 4">ToBE</strain>
    </source>
</reference>
<dbReference type="InterPro" id="IPR014435">
    <property type="entry name" value="BpsA"/>
</dbReference>
<accession>A0A1W1VLM4</accession>
<comment type="subcellular location">
    <subcellularLocation>
        <location evidence="1">Cytoplasm</location>
    </subcellularLocation>
</comment>
<protein>
    <recommendedName>
        <fullName evidence="1">N(4)-bis(aminopropyl)spermidine synthase</fullName>
        <ecNumber evidence="1">2.5.1.128</ecNumber>
    </recommendedName>
    <alternativeName>
        <fullName evidence="1">Branched-chain polyamine synthase A</fullName>
    </alternativeName>
</protein>
<dbReference type="GO" id="GO:0016765">
    <property type="term" value="F:transferase activity, transferring alkyl or aryl (other than methyl) groups"/>
    <property type="evidence" value="ECO:0007669"/>
    <property type="project" value="UniProtKB-UniRule"/>
</dbReference>
<dbReference type="InterPro" id="IPR036388">
    <property type="entry name" value="WH-like_DNA-bd_sf"/>
</dbReference>
<feature type="domain" description="N(4)-bis(aminopropyl)spermidine synthase C-terminal" evidence="2">
    <location>
        <begin position="110"/>
        <end position="350"/>
    </location>
</feature>
<dbReference type="PIRSF" id="PIRSF005895">
    <property type="entry name" value="UCP005895_mtase"/>
    <property type="match status" value="1"/>
</dbReference>
<evidence type="ECO:0000259" key="2">
    <source>
        <dbReference type="Pfam" id="PF01861"/>
    </source>
</evidence>
<proteinExistence type="inferred from homology"/>
<keyword evidence="4" id="KW-1185">Reference proteome</keyword>
<keyword evidence="1" id="KW-0963">Cytoplasm</keyword>
<evidence type="ECO:0000256" key="1">
    <source>
        <dbReference type="HAMAP-Rule" id="MF_01947"/>
    </source>
</evidence>
<dbReference type="EMBL" id="LT838272">
    <property type="protein sequence ID" value="SMB93951.1"/>
    <property type="molecule type" value="Genomic_DNA"/>
</dbReference>
<dbReference type="InterPro" id="IPR051720">
    <property type="entry name" value="rRNA_MeTrfase/Polyamine_Synth"/>
</dbReference>
<dbReference type="SUPFAM" id="SSF53335">
    <property type="entry name" value="S-adenosyl-L-methionine-dependent methyltransferases"/>
    <property type="match status" value="1"/>
</dbReference>
<dbReference type="EC" id="2.5.1.128" evidence="1"/>
<keyword evidence="1" id="KW-0620">Polyamine biosynthesis</keyword>
<comment type="function">
    <text evidence="1">Involved in the biosynthesis of branched-chain polyamines, which support the growth of thermophiles under high-temperature conditions. Catalyzes the sequential condensation of spermidine with the aminopropyl groups of decarboxylated S-adenosylmethionines to produce N(4)-bis(aminopropyl)spermidine via N(4)-aminopropylspermidine.</text>
</comment>
<dbReference type="GO" id="GO:0005737">
    <property type="term" value="C:cytoplasm"/>
    <property type="evidence" value="ECO:0007669"/>
    <property type="project" value="UniProtKB-SubCell"/>
</dbReference>
<dbReference type="GO" id="GO:0006596">
    <property type="term" value="P:polyamine biosynthetic process"/>
    <property type="evidence" value="ECO:0007669"/>
    <property type="project" value="UniProtKB-UniRule"/>
</dbReference>
<comment type="similarity">
    <text evidence="1">Belongs to the branched-chain polyamine synthase family.</text>
</comment>
<dbReference type="PANTHER" id="PTHR23290:SF0">
    <property type="entry name" value="RRNA N6-ADENOSINE-METHYLTRANSFERASE METTL5"/>
    <property type="match status" value="1"/>
</dbReference>
<dbReference type="Pfam" id="PF01861">
    <property type="entry name" value="BpsA_C"/>
    <property type="match status" value="1"/>
</dbReference>
<sequence>MDLKEEIAQAVAQETGIETTKRDIEEVLSSLLVTSHFWEIVQLARQPFNVVVCTIKILGQKGWIEVGKDGAINLTPSGQKAIEGKGIKPKKVYRCRACMGRGVGLEGLEEVLKRFKEIAAHRPEAIIEYDQGYVTPETTVSRIALLADRGDLEGKKLLVLGDDDLVSLAAGLSGLPQEVVVLEIDERLLNFINEVAQRENMPVKAERYDFRQPLPSQYVGYFDTFITDPPETLEALEVCLSRGLASLKGEGCAGYFGLTHAESSLKKWNRLQQLLVGKFKVTITDIIEDFNQYVNWDYLLPSLKAKLPFVEVEPQMNWYHSAMYRIQVLERVEAVKNEPAACELYVDEEALIYGSQGS</sequence>
<gene>
    <name evidence="1" type="primary">bpsA</name>
    <name evidence="3" type="ORF">SAMN00808754_0943</name>
</gene>
<keyword evidence="1" id="KW-0808">Transferase</keyword>
<dbReference type="HAMAP" id="MF_01947">
    <property type="entry name" value="Aminopropyltransf_BpsA"/>
    <property type="match status" value="1"/>
</dbReference>
<dbReference type="Gene3D" id="3.40.50.150">
    <property type="entry name" value="Vaccinia Virus protein VP39"/>
    <property type="match status" value="1"/>
</dbReference>
<dbReference type="InterPro" id="IPR002723">
    <property type="entry name" value="BpsA_C"/>
</dbReference>
<name>A0A1W1VLM4_9FIRM</name>